<evidence type="ECO:0000256" key="1">
    <source>
        <dbReference type="SAM" id="MobiDB-lite"/>
    </source>
</evidence>
<dbReference type="CDD" id="cd16145">
    <property type="entry name" value="ARS_like"/>
    <property type="match status" value="1"/>
</dbReference>
<dbReference type="Proteomes" id="UP000237819">
    <property type="component" value="Unassembled WGS sequence"/>
</dbReference>
<dbReference type="Gene3D" id="3.30.1120.10">
    <property type="match status" value="1"/>
</dbReference>
<dbReference type="PANTHER" id="PTHR43751">
    <property type="entry name" value="SULFATASE"/>
    <property type="match status" value="1"/>
</dbReference>
<protein>
    <submittedName>
        <fullName evidence="4">N-acetylgalactosamine-6-sulfatase</fullName>
    </submittedName>
</protein>
<evidence type="ECO:0000259" key="3">
    <source>
        <dbReference type="Pfam" id="PF00884"/>
    </source>
</evidence>
<dbReference type="SUPFAM" id="SSF53649">
    <property type="entry name" value="Alkaline phosphatase-like"/>
    <property type="match status" value="1"/>
</dbReference>
<feature type="region of interest" description="Disordered" evidence="1">
    <location>
        <begin position="233"/>
        <end position="252"/>
    </location>
</feature>
<dbReference type="Gene3D" id="3.40.720.10">
    <property type="entry name" value="Alkaline Phosphatase, subunit A"/>
    <property type="match status" value="1"/>
</dbReference>
<organism evidence="4 5">
    <name type="scientific">Blastopirellula marina</name>
    <dbReference type="NCBI Taxonomy" id="124"/>
    <lineage>
        <taxon>Bacteria</taxon>
        <taxon>Pseudomonadati</taxon>
        <taxon>Planctomycetota</taxon>
        <taxon>Planctomycetia</taxon>
        <taxon>Pirellulales</taxon>
        <taxon>Pirellulaceae</taxon>
        <taxon>Blastopirellula</taxon>
    </lineage>
</organism>
<feature type="chain" id="PRO_5015450483" evidence="2">
    <location>
        <begin position="24"/>
        <end position="465"/>
    </location>
</feature>
<name>A0A2S8GPB1_9BACT</name>
<dbReference type="EMBL" id="PUHZ01000010">
    <property type="protein sequence ID" value="PQO46191.1"/>
    <property type="molecule type" value="Genomic_DNA"/>
</dbReference>
<dbReference type="InterPro" id="IPR000917">
    <property type="entry name" value="Sulfatase_N"/>
</dbReference>
<dbReference type="OrthoDB" id="9783154at2"/>
<dbReference type="InterPro" id="IPR052701">
    <property type="entry name" value="GAG_Ulvan_Degrading_Sulfatases"/>
</dbReference>
<feature type="compositionally biased region" description="Polar residues" evidence="1">
    <location>
        <begin position="233"/>
        <end position="244"/>
    </location>
</feature>
<dbReference type="RefSeq" id="WP_105335162.1">
    <property type="nucleotide sequence ID" value="NZ_PUHZ01000010.1"/>
</dbReference>
<keyword evidence="2" id="KW-0732">Signal</keyword>
<dbReference type="Pfam" id="PF00884">
    <property type="entry name" value="Sulfatase"/>
    <property type="match status" value="1"/>
</dbReference>
<comment type="caution">
    <text evidence="4">The sequence shown here is derived from an EMBL/GenBank/DDBJ whole genome shotgun (WGS) entry which is preliminary data.</text>
</comment>
<gene>
    <name evidence="4" type="ORF">C5Y93_09390</name>
</gene>
<proteinExistence type="predicted"/>
<feature type="domain" description="Sulfatase N-terminal" evidence="3">
    <location>
        <begin position="28"/>
        <end position="365"/>
    </location>
</feature>
<accession>A0A2S8GPB1</accession>
<reference evidence="4 5" key="1">
    <citation type="submission" date="2018-02" db="EMBL/GenBank/DDBJ databases">
        <title>Comparative genomes isolates from brazilian mangrove.</title>
        <authorList>
            <person name="Araujo J.E."/>
            <person name="Taketani R.G."/>
            <person name="Silva M.C.P."/>
            <person name="Loureco M.V."/>
            <person name="Andreote F.D."/>
        </authorList>
    </citation>
    <scope>NUCLEOTIDE SEQUENCE [LARGE SCALE GENOMIC DNA]</scope>
    <source>
        <strain evidence="4 5">Nap-Phe MGV</strain>
    </source>
</reference>
<evidence type="ECO:0000256" key="2">
    <source>
        <dbReference type="SAM" id="SignalP"/>
    </source>
</evidence>
<evidence type="ECO:0000313" key="5">
    <source>
        <dbReference type="Proteomes" id="UP000237819"/>
    </source>
</evidence>
<dbReference type="AlphaFoldDB" id="A0A2S8GPB1"/>
<dbReference type="PANTHER" id="PTHR43751:SF3">
    <property type="entry name" value="SULFATASE N-TERMINAL DOMAIN-CONTAINING PROTEIN"/>
    <property type="match status" value="1"/>
</dbReference>
<feature type="signal peptide" evidence="2">
    <location>
        <begin position="1"/>
        <end position="23"/>
    </location>
</feature>
<sequence length="465" mass="51695">MLRFVALALAVCFVSFPASLSGAEVDKPNVVFIYADDLGYGDVGCFGQKMIKTPHLDQMAKDGVKLTSFYAGCTVCRPSRLVLWTGKHLGHQPINDNKPYTMQPSDFTLAELMKQQGYATGGVGKWALGTPGSGGEPIYHGFDFWCGYLDQSNAHNYYPTYLWKCEGDQCQKIPLEGNVLMGDKNPQDRVAKLDSRVTYSHDVMTKEAFDFIRRNQDKPFLLHLHWTLPHANNQGGRVTGNGSEVPSYGRYKDKDWPEPEKGYAAMVTYLDSSVGELRALLNELDLEDKTLICFTSDNGPHKEGGHDVDFFDSNGPLRGFKRSVYEGGIRVPFIAVWPGQIPPGTESGMTFNAYDVMATYADLTGTTDLPQNDGLSFLPLLLGKKEIKPGLRLPNQRISYSSFNTWEAARLGKMKAVRRAPDQPCQLYDLEADIGETNDIAKDQPEIVEIMTNFMAEAKKKPNAP</sequence>
<dbReference type="InterPro" id="IPR017850">
    <property type="entry name" value="Alkaline_phosphatase_core_sf"/>
</dbReference>
<evidence type="ECO:0000313" key="4">
    <source>
        <dbReference type="EMBL" id="PQO46191.1"/>
    </source>
</evidence>